<evidence type="ECO:0000256" key="4">
    <source>
        <dbReference type="ARBA" id="ARBA00022821"/>
    </source>
</evidence>
<keyword evidence="3" id="KW-0295">Fungicide</keyword>
<dbReference type="InterPro" id="IPR010851">
    <property type="entry name" value="DEFL"/>
</dbReference>
<organism evidence="6 7">
    <name type="scientific">Papaver nudicaule</name>
    <name type="common">Iceland poppy</name>
    <dbReference type="NCBI Taxonomy" id="74823"/>
    <lineage>
        <taxon>Eukaryota</taxon>
        <taxon>Viridiplantae</taxon>
        <taxon>Streptophyta</taxon>
        <taxon>Embryophyta</taxon>
        <taxon>Tracheophyta</taxon>
        <taxon>Spermatophyta</taxon>
        <taxon>Magnoliopsida</taxon>
        <taxon>Ranunculales</taxon>
        <taxon>Papaveraceae</taxon>
        <taxon>Papaveroideae</taxon>
        <taxon>Papaver</taxon>
    </lineage>
</organism>
<evidence type="ECO:0000256" key="3">
    <source>
        <dbReference type="ARBA" id="ARBA00022577"/>
    </source>
</evidence>
<dbReference type="Pfam" id="PF25052">
    <property type="entry name" value="AtDEF-like"/>
    <property type="match status" value="1"/>
</dbReference>
<keyword evidence="7" id="KW-1185">Reference proteome</keyword>
<dbReference type="PANTHER" id="PTHR48224:SF1">
    <property type="entry name" value="DEFENSIN-LIKE PROTEIN 270"/>
    <property type="match status" value="1"/>
</dbReference>
<keyword evidence="5" id="KW-0732">Signal</keyword>
<evidence type="ECO:0000256" key="1">
    <source>
        <dbReference type="ARBA" id="ARBA00006722"/>
    </source>
</evidence>
<evidence type="ECO:0000313" key="6">
    <source>
        <dbReference type="EMBL" id="MCL7023678.1"/>
    </source>
</evidence>
<gene>
    <name evidence="6" type="ORF">MKW94_023790</name>
</gene>
<keyword evidence="4" id="KW-0611">Plant defense</keyword>
<name>A0AA41RX35_PAPNU</name>
<dbReference type="EMBL" id="JAJJMA010025131">
    <property type="protein sequence ID" value="MCL7023678.1"/>
    <property type="molecule type" value="Genomic_DNA"/>
</dbReference>
<evidence type="ECO:0000256" key="5">
    <source>
        <dbReference type="SAM" id="SignalP"/>
    </source>
</evidence>
<feature type="chain" id="PRO_5041302393" evidence="5">
    <location>
        <begin position="30"/>
        <end position="86"/>
    </location>
</feature>
<proteinExistence type="inferred from homology"/>
<protein>
    <submittedName>
        <fullName evidence="6">Uncharacterized protein</fullName>
    </submittedName>
</protein>
<accession>A0AA41RX35</accession>
<comment type="similarity">
    <text evidence="1">Belongs to the DEFL family.</text>
</comment>
<evidence type="ECO:0000256" key="2">
    <source>
        <dbReference type="ARBA" id="ARBA00022529"/>
    </source>
</evidence>
<dbReference type="GO" id="GO:0031640">
    <property type="term" value="P:killing of cells of another organism"/>
    <property type="evidence" value="ECO:0007669"/>
    <property type="project" value="UniProtKB-KW"/>
</dbReference>
<keyword evidence="2" id="KW-0929">Antimicrobial</keyword>
<evidence type="ECO:0000313" key="7">
    <source>
        <dbReference type="Proteomes" id="UP001177140"/>
    </source>
</evidence>
<reference evidence="6" key="1">
    <citation type="submission" date="2022-03" db="EMBL/GenBank/DDBJ databases">
        <title>A functionally conserved STORR gene fusion in Papaver species that diverged 16.8 million years ago.</title>
        <authorList>
            <person name="Catania T."/>
        </authorList>
    </citation>
    <scope>NUCLEOTIDE SEQUENCE</scope>
    <source>
        <strain evidence="6">S-191538</strain>
    </source>
</reference>
<feature type="signal peptide" evidence="5">
    <location>
        <begin position="1"/>
        <end position="29"/>
    </location>
</feature>
<dbReference type="AlphaFoldDB" id="A0AA41RX35"/>
<sequence length="86" mass="9578">MASFKQFSLAHILIALIFSFILVSSSVNAVRLMDDGDCHYLGHCRNNKDCHSQCEKAFKSEAGLCIGDPRDANRKPQRSVCCCKNI</sequence>
<dbReference type="GO" id="GO:0050832">
    <property type="term" value="P:defense response to fungus"/>
    <property type="evidence" value="ECO:0007669"/>
    <property type="project" value="UniProtKB-KW"/>
</dbReference>
<dbReference type="Proteomes" id="UP001177140">
    <property type="component" value="Unassembled WGS sequence"/>
</dbReference>
<comment type="caution">
    <text evidence="6">The sequence shown here is derived from an EMBL/GenBank/DDBJ whole genome shotgun (WGS) entry which is preliminary data.</text>
</comment>
<dbReference type="PANTHER" id="PTHR48224">
    <property type="entry name" value="DEFENSIN-LIKE PROTEIN 270-RELATED"/>
    <property type="match status" value="1"/>
</dbReference>